<keyword evidence="1" id="KW-0472">Membrane</keyword>
<dbReference type="AlphaFoldDB" id="A0A1H8MMB9"/>
<evidence type="ECO:0000313" key="2">
    <source>
        <dbReference type="EMBL" id="SEO18388.1"/>
    </source>
</evidence>
<evidence type="ECO:0000256" key="1">
    <source>
        <dbReference type="SAM" id="Phobius"/>
    </source>
</evidence>
<feature type="transmembrane region" description="Helical" evidence="1">
    <location>
        <begin position="248"/>
        <end position="265"/>
    </location>
</feature>
<organism evidence="2 3">
    <name type="scientific">Nitrosospira multiformis</name>
    <dbReference type="NCBI Taxonomy" id="1231"/>
    <lineage>
        <taxon>Bacteria</taxon>
        <taxon>Pseudomonadati</taxon>
        <taxon>Pseudomonadota</taxon>
        <taxon>Betaproteobacteria</taxon>
        <taxon>Nitrosomonadales</taxon>
        <taxon>Nitrosomonadaceae</taxon>
        <taxon>Nitrosospira</taxon>
    </lineage>
</organism>
<sequence>MRIEHWKLTDCDTCAATYARFVKWMQLTCLAAVLFIGGINLVNAAQDEQETEKILGSLNWIEGPQEVNIEGKASFSIPTGYVFLNPADTKRFMEVIHNPSTGKAYLIAPQDLHWFSLLNFEETGYVKDDENIDPEAILSSIRENTEQGNVERRAKGWETMSVLGWKLPPYYDAVTKRLEWAIDARSSNDEAIINLNTRILGRTGVTSAVLVASPEIFSTSTQEFKDALTGYEYISGEKYTEFRQGDRVAEYGLAALIAGGAAAVASKKGLWAMIAGFFAAFWKVIAGVIVAGFAGLISIFRKKKE</sequence>
<feature type="transmembrane region" description="Helical" evidence="1">
    <location>
        <begin position="271"/>
        <end position="300"/>
    </location>
</feature>
<evidence type="ECO:0000313" key="3">
    <source>
        <dbReference type="Proteomes" id="UP000183898"/>
    </source>
</evidence>
<dbReference type="RefSeq" id="WP_081353938.1">
    <property type="nucleotide sequence ID" value="NZ_FOCT01000013.1"/>
</dbReference>
<dbReference type="InterPro" id="IPR018682">
    <property type="entry name" value="DUF2167_membr"/>
</dbReference>
<name>A0A1H8MMB9_9PROT</name>
<accession>A0A1H8MMB9</accession>
<dbReference type="EMBL" id="FOCT01000013">
    <property type="protein sequence ID" value="SEO18388.1"/>
    <property type="molecule type" value="Genomic_DNA"/>
</dbReference>
<feature type="transmembrane region" description="Helical" evidence="1">
    <location>
        <begin position="24"/>
        <end position="45"/>
    </location>
</feature>
<protein>
    <submittedName>
        <fullName evidence="2">Uncharacterized membrane-anchored protein</fullName>
    </submittedName>
</protein>
<gene>
    <name evidence="2" type="ORF">SAMN05216404_11333</name>
</gene>
<keyword evidence="1" id="KW-0812">Transmembrane</keyword>
<proteinExistence type="predicted"/>
<dbReference type="Pfam" id="PF09935">
    <property type="entry name" value="DUF2167"/>
    <property type="match status" value="1"/>
</dbReference>
<reference evidence="2 3" key="1">
    <citation type="submission" date="2016-10" db="EMBL/GenBank/DDBJ databases">
        <authorList>
            <person name="de Groot N.N."/>
        </authorList>
    </citation>
    <scope>NUCLEOTIDE SEQUENCE [LARGE SCALE GENOMIC DNA]</scope>
    <source>
        <strain evidence="2 3">Nl18</strain>
    </source>
</reference>
<keyword evidence="1" id="KW-1133">Transmembrane helix</keyword>
<dbReference type="Proteomes" id="UP000183898">
    <property type="component" value="Unassembled WGS sequence"/>
</dbReference>